<dbReference type="KEGG" id="psua:FLK61_38950"/>
<protein>
    <submittedName>
        <fullName evidence="2">Uncharacterized protein</fullName>
    </submittedName>
</protein>
<gene>
    <name evidence="2" type="ORF">FLK61_38950</name>
</gene>
<proteinExistence type="predicted"/>
<evidence type="ECO:0000313" key="3">
    <source>
        <dbReference type="Proteomes" id="UP000318138"/>
    </source>
</evidence>
<feature type="coiled-coil region" evidence="1">
    <location>
        <begin position="67"/>
        <end position="108"/>
    </location>
</feature>
<accession>A0A859FHI4</accession>
<organism evidence="2 3">
    <name type="scientific">Paenalkalicoccus suaedae</name>
    <dbReference type="NCBI Taxonomy" id="2592382"/>
    <lineage>
        <taxon>Bacteria</taxon>
        <taxon>Bacillati</taxon>
        <taxon>Bacillota</taxon>
        <taxon>Bacilli</taxon>
        <taxon>Bacillales</taxon>
        <taxon>Bacillaceae</taxon>
        <taxon>Paenalkalicoccus</taxon>
    </lineage>
</organism>
<reference evidence="3" key="1">
    <citation type="submission" date="2019-07" db="EMBL/GenBank/DDBJ databases">
        <title>Bacillus alkalisoli sp. nov. isolated from saline soil.</title>
        <authorList>
            <person name="Sun J.-Q."/>
            <person name="Xu L."/>
        </authorList>
    </citation>
    <scope>NUCLEOTIDE SEQUENCE [LARGE SCALE GENOMIC DNA]</scope>
    <source>
        <strain evidence="3">M4U3P1</strain>
    </source>
</reference>
<dbReference type="RefSeq" id="WP_176010569.1">
    <property type="nucleotide sequence ID" value="NZ_CP041372.2"/>
</dbReference>
<sequence>MKRLMVRVILLTLTFTTVYFYQTTQRMSEQFNEQEQLLSEAHQNIKETVSDHEELVEKLTTGFSTEIEVLNDQLVELHAVEEGLRQEVEVLVQRESDLEERLLESEQEVKTLCVQSAAANTSVAIVDSSDEVEEFIVESAEEFYEEEIEVDTRTMEIQMRLEEIERELASLEIQKAGLLPGSEKHQANLKKSMRLMEGKRGLLVEVGQ</sequence>
<keyword evidence="3" id="KW-1185">Reference proteome</keyword>
<evidence type="ECO:0000313" key="2">
    <source>
        <dbReference type="EMBL" id="QKS72597.1"/>
    </source>
</evidence>
<keyword evidence="1" id="KW-0175">Coiled coil</keyword>
<dbReference type="EMBL" id="CP041372">
    <property type="protein sequence ID" value="QKS72597.1"/>
    <property type="molecule type" value="Genomic_DNA"/>
</dbReference>
<name>A0A859FHI4_9BACI</name>
<evidence type="ECO:0000256" key="1">
    <source>
        <dbReference type="SAM" id="Coils"/>
    </source>
</evidence>
<dbReference type="Proteomes" id="UP000318138">
    <property type="component" value="Chromosome"/>
</dbReference>
<dbReference type="AlphaFoldDB" id="A0A859FHI4"/>